<gene>
    <name evidence="1" type="ORF">BU25DRAFT_473747</name>
</gene>
<comment type="caution">
    <text evidence="1">The sequence shown here is derived from an EMBL/GenBank/DDBJ whole genome shotgun (WGS) entry which is preliminary data.</text>
</comment>
<protein>
    <submittedName>
        <fullName evidence="1">Uncharacterized protein</fullName>
    </submittedName>
</protein>
<proteinExistence type="predicted"/>
<keyword evidence="2" id="KW-1185">Reference proteome</keyword>
<reference evidence="1" key="1">
    <citation type="journal article" date="2020" name="Stud. Mycol.">
        <title>101 Dothideomycetes genomes: a test case for predicting lifestyles and emergence of pathogens.</title>
        <authorList>
            <person name="Haridas S."/>
            <person name="Albert R."/>
            <person name="Binder M."/>
            <person name="Bloem J."/>
            <person name="Labutti K."/>
            <person name="Salamov A."/>
            <person name="Andreopoulos B."/>
            <person name="Baker S."/>
            <person name="Barry K."/>
            <person name="Bills G."/>
            <person name="Bluhm B."/>
            <person name="Cannon C."/>
            <person name="Castanera R."/>
            <person name="Culley D."/>
            <person name="Daum C."/>
            <person name="Ezra D."/>
            <person name="Gonzalez J."/>
            <person name="Henrissat B."/>
            <person name="Kuo A."/>
            <person name="Liang C."/>
            <person name="Lipzen A."/>
            <person name="Lutzoni F."/>
            <person name="Magnuson J."/>
            <person name="Mondo S."/>
            <person name="Nolan M."/>
            <person name="Ohm R."/>
            <person name="Pangilinan J."/>
            <person name="Park H.-J."/>
            <person name="Ramirez L."/>
            <person name="Alfaro M."/>
            <person name="Sun H."/>
            <person name="Tritt A."/>
            <person name="Yoshinaga Y."/>
            <person name="Zwiers L.-H."/>
            <person name="Turgeon B."/>
            <person name="Goodwin S."/>
            <person name="Spatafora J."/>
            <person name="Crous P."/>
            <person name="Grigoriev I."/>
        </authorList>
    </citation>
    <scope>NUCLEOTIDE SEQUENCE</scope>
    <source>
        <strain evidence="1">CBS 525.71</strain>
    </source>
</reference>
<evidence type="ECO:0000313" key="2">
    <source>
        <dbReference type="Proteomes" id="UP000799754"/>
    </source>
</evidence>
<sequence length="176" mass="19293">MEKLFEVASTLGVIDVLVQAAGSTTTGVVGDLEPKAQSKDYKLARHAQLPEVLHDGMSIYSGRKLAFLKLVEFREAERPDLRVFTVHLGSMVVTETNCGAMVDASTPFAKDKGIQTGGLSLYLAQKRADYLRGSFISVNWDVTEMGAHQEEIKEQKLLKLAFLGAKLEPDGHPWSS</sequence>
<name>A0ACB6RTI7_9PLEO</name>
<evidence type="ECO:0000313" key="1">
    <source>
        <dbReference type="EMBL" id="KAF2625216.1"/>
    </source>
</evidence>
<dbReference type="EMBL" id="MU006726">
    <property type="protein sequence ID" value="KAF2625216.1"/>
    <property type="molecule type" value="Genomic_DNA"/>
</dbReference>
<accession>A0ACB6RTI7</accession>
<organism evidence="1 2">
    <name type="scientific">Macroventuria anomochaeta</name>
    <dbReference type="NCBI Taxonomy" id="301207"/>
    <lineage>
        <taxon>Eukaryota</taxon>
        <taxon>Fungi</taxon>
        <taxon>Dikarya</taxon>
        <taxon>Ascomycota</taxon>
        <taxon>Pezizomycotina</taxon>
        <taxon>Dothideomycetes</taxon>
        <taxon>Pleosporomycetidae</taxon>
        <taxon>Pleosporales</taxon>
        <taxon>Pleosporineae</taxon>
        <taxon>Didymellaceae</taxon>
        <taxon>Macroventuria</taxon>
    </lineage>
</organism>
<dbReference type="Proteomes" id="UP000799754">
    <property type="component" value="Unassembled WGS sequence"/>
</dbReference>